<dbReference type="Pfam" id="PF13344">
    <property type="entry name" value="Hydrolase_6"/>
    <property type="match status" value="1"/>
</dbReference>
<dbReference type="STRING" id="759851.SAMN04244570_2809"/>
<name>F9DX83_9BACL</name>
<evidence type="ECO:0000256" key="7">
    <source>
        <dbReference type="PIRSR" id="PIRSR000915-2"/>
    </source>
</evidence>
<reference evidence="9 10" key="1">
    <citation type="submission" date="2011-04" db="EMBL/GenBank/DDBJ databases">
        <authorList>
            <person name="Muzny D."/>
            <person name="Qin X."/>
            <person name="Deng J."/>
            <person name="Jiang H."/>
            <person name="Liu Y."/>
            <person name="Qu J."/>
            <person name="Song X.-Z."/>
            <person name="Zhang L."/>
            <person name="Thornton R."/>
            <person name="Coyle M."/>
            <person name="Francisco L."/>
            <person name="Jackson L."/>
            <person name="Javaid M."/>
            <person name="Korchina V."/>
            <person name="Kovar C."/>
            <person name="Mata R."/>
            <person name="Mathew T."/>
            <person name="Ngo R."/>
            <person name="Nguyen L."/>
            <person name="Nguyen N."/>
            <person name="Okwuonu G."/>
            <person name="Ongeri F."/>
            <person name="Pham C."/>
            <person name="Simmons D."/>
            <person name="Wilczek-Boney K."/>
            <person name="Hale W."/>
            <person name="Jakkamsetti A."/>
            <person name="Pham P."/>
            <person name="Ruth R."/>
            <person name="San Lucas F."/>
            <person name="Warren J."/>
            <person name="Zhang J."/>
            <person name="Zhao Z."/>
            <person name="Zhou C."/>
            <person name="Zhu D."/>
            <person name="Lee S."/>
            <person name="Bess C."/>
            <person name="Blankenburg K."/>
            <person name="Forbes L."/>
            <person name="Fu Q."/>
            <person name="Gubbala S."/>
            <person name="Hirani K."/>
            <person name="Jayaseelan J.C."/>
            <person name="Lara F."/>
            <person name="Munidasa M."/>
            <person name="Palculict T."/>
            <person name="Patil S."/>
            <person name="Pu L.-L."/>
            <person name="Saada N."/>
            <person name="Tang L."/>
            <person name="Weissenberger G."/>
            <person name="Zhu Y."/>
            <person name="Hemphill L."/>
            <person name="Shang Y."/>
            <person name="Youmans B."/>
            <person name="Ayvaz T."/>
            <person name="Ross M."/>
            <person name="Santibanez J."/>
            <person name="Aqrawi P."/>
            <person name="Gross S."/>
            <person name="Joshi V."/>
            <person name="Fowler G."/>
            <person name="Nazareth L."/>
            <person name="Reid J."/>
            <person name="Worley K."/>
            <person name="Petrosino J."/>
            <person name="Highlander S."/>
            <person name="Gibbs R."/>
        </authorList>
    </citation>
    <scope>NUCLEOTIDE SEQUENCE [LARGE SCALE GENOMIC DNA]</scope>
    <source>
        <strain evidence="9 10">2681</strain>
    </source>
</reference>
<dbReference type="InterPro" id="IPR036412">
    <property type="entry name" value="HAD-like_sf"/>
</dbReference>
<dbReference type="eggNOG" id="COG0647">
    <property type="taxonomic scope" value="Bacteria"/>
</dbReference>
<keyword evidence="3 9" id="KW-0378">Hydrolase</keyword>
<dbReference type="InterPro" id="IPR006354">
    <property type="entry name" value="HAD-SF_hydro_IIA_hyp1"/>
</dbReference>
<dbReference type="GO" id="GO:0016791">
    <property type="term" value="F:phosphatase activity"/>
    <property type="evidence" value="ECO:0007669"/>
    <property type="project" value="TreeGrafter"/>
</dbReference>
<comment type="similarity">
    <text evidence="1 5">Belongs to the HAD-like hydrolase superfamily. NagD family.</text>
</comment>
<dbReference type="Gene3D" id="3.40.50.1000">
    <property type="entry name" value="HAD superfamily/HAD-like"/>
    <property type="match status" value="2"/>
</dbReference>
<comment type="function">
    <text evidence="5">Catalyzes the dephosphorylation of 2-6 carbon acid sugars in vitro.</text>
</comment>
<evidence type="ECO:0000256" key="6">
    <source>
        <dbReference type="PIRSR" id="PIRSR000915-1"/>
    </source>
</evidence>
<dbReference type="FunFam" id="3.40.50.1000:FF:000053">
    <property type="entry name" value="TIGR01457 family HAD hydrolase"/>
    <property type="match status" value="1"/>
</dbReference>
<dbReference type="InterPro" id="IPR023214">
    <property type="entry name" value="HAD_sf"/>
</dbReference>
<dbReference type="InterPro" id="IPR006357">
    <property type="entry name" value="HAD-SF_hydro_IIA"/>
</dbReference>
<feature type="active site" description="Proton donor" evidence="6">
    <location>
        <position position="14"/>
    </location>
</feature>
<evidence type="ECO:0000313" key="9">
    <source>
        <dbReference type="EMBL" id="EGQ21131.1"/>
    </source>
</evidence>
<dbReference type="NCBIfam" id="TIGR01457">
    <property type="entry name" value="HAD-SF-IIA-hyp2"/>
    <property type="match status" value="1"/>
</dbReference>
<comment type="cofactor">
    <cofactor evidence="8">
        <name>Mg(2+)</name>
        <dbReference type="ChEBI" id="CHEBI:18420"/>
    </cofactor>
    <text evidence="8">Divalent metal ions. Mg(2+) is the most effective.</text>
</comment>
<dbReference type="AlphaFoldDB" id="F9DX83"/>
<dbReference type="Proteomes" id="UP000005316">
    <property type="component" value="Unassembled WGS sequence"/>
</dbReference>
<comment type="caution">
    <text evidence="9">The sequence shown here is derived from an EMBL/GenBank/DDBJ whole genome shotgun (WGS) entry which is preliminary data.</text>
</comment>
<dbReference type="PIRSF" id="PIRSF000915">
    <property type="entry name" value="PGP-type_phosphatase"/>
    <property type="match status" value="1"/>
</dbReference>
<evidence type="ECO:0000256" key="8">
    <source>
        <dbReference type="PIRSR" id="PIRSR000915-3"/>
    </source>
</evidence>
<feature type="binding site" evidence="8">
    <location>
        <position position="208"/>
    </location>
    <ligand>
        <name>Mg(2+)</name>
        <dbReference type="ChEBI" id="CHEBI:18420"/>
    </ligand>
</feature>
<dbReference type="EMBL" id="AFPZ01000105">
    <property type="protein sequence ID" value="EGQ21131.1"/>
    <property type="molecule type" value="Genomic_DNA"/>
</dbReference>
<feature type="binding site" evidence="8">
    <location>
        <position position="12"/>
    </location>
    <ligand>
        <name>Mg(2+)</name>
        <dbReference type="ChEBI" id="CHEBI:18420"/>
    </ligand>
</feature>
<evidence type="ECO:0000256" key="5">
    <source>
        <dbReference type="PIRNR" id="PIRNR000915"/>
    </source>
</evidence>
<dbReference type="PANTHER" id="PTHR19288:SF46">
    <property type="entry name" value="HALOACID DEHALOGENASE-LIKE HYDROLASE DOMAIN-CONTAINING PROTEIN 2"/>
    <property type="match status" value="1"/>
</dbReference>
<sequence>MGMGEYKAYCLDLDGTMYRGKEPIVEAVDFVTDCQAEGAEIYFITNNAALTRAAQQKKLAEFGVLTDIDHIMNSAIALARYCKQYYAGASVMMIGEEGLEEALEAEQITLTTKNPDVVMMGLDRQITYSKLAEACLAIRNGARFLGTNQDVKFPTEKGLVPGNGSFLHLMEVASGEKPIVVGKPEPHMLQFIQQQGAYEKEEMVMIGDNYDTDILAGIRYGIDTAYVATGVTPLDEVLIKELLPTYVLSSLGDWPKK</sequence>
<evidence type="ECO:0000256" key="4">
    <source>
        <dbReference type="ARBA" id="ARBA00022842"/>
    </source>
</evidence>
<keyword evidence="4 5" id="KW-0460">Magnesium</keyword>
<accession>F9DX83</accession>
<dbReference type="SUPFAM" id="SSF56784">
    <property type="entry name" value="HAD-like"/>
    <property type="match status" value="1"/>
</dbReference>
<evidence type="ECO:0000256" key="1">
    <source>
        <dbReference type="ARBA" id="ARBA00006696"/>
    </source>
</evidence>
<organism evidence="9 10">
    <name type="scientific">Sporosarcina newyorkensis 2681</name>
    <dbReference type="NCBI Taxonomy" id="1027292"/>
    <lineage>
        <taxon>Bacteria</taxon>
        <taxon>Bacillati</taxon>
        <taxon>Bacillota</taxon>
        <taxon>Bacilli</taxon>
        <taxon>Bacillales</taxon>
        <taxon>Caryophanaceae</taxon>
        <taxon>Sporosarcina</taxon>
    </lineage>
</organism>
<evidence type="ECO:0000256" key="3">
    <source>
        <dbReference type="ARBA" id="ARBA00022801"/>
    </source>
</evidence>
<dbReference type="EC" id="3.1.3.-" evidence="5"/>
<feature type="binding site" evidence="8">
    <location>
        <position position="14"/>
    </location>
    <ligand>
        <name>Mg(2+)</name>
        <dbReference type="ChEBI" id="CHEBI:18420"/>
    </ligand>
</feature>
<evidence type="ECO:0000256" key="2">
    <source>
        <dbReference type="ARBA" id="ARBA00022723"/>
    </source>
</evidence>
<proteinExistence type="inferred from homology"/>
<dbReference type="GO" id="GO:0046872">
    <property type="term" value="F:metal ion binding"/>
    <property type="evidence" value="ECO:0007669"/>
    <property type="project" value="UniProtKB-KW"/>
</dbReference>
<feature type="active site" description="Nucleophile" evidence="6">
    <location>
        <position position="12"/>
    </location>
</feature>
<feature type="binding site" evidence="7">
    <location>
        <position position="183"/>
    </location>
    <ligand>
        <name>substrate</name>
    </ligand>
</feature>
<gene>
    <name evidence="9" type="ORF">HMPREF9372_3414</name>
</gene>
<dbReference type="NCBIfam" id="TIGR01460">
    <property type="entry name" value="HAD-SF-IIA"/>
    <property type="match status" value="1"/>
</dbReference>
<evidence type="ECO:0000313" key="10">
    <source>
        <dbReference type="Proteomes" id="UP000005316"/>
    </source>
</evidence>
<protein>
    <recommendedName>
        <fullName evidence="5">Acid sugar phosphatase</fullName>
        <ecNumber evidence="5">3.1.3.-</ecNumber>
    </recommendedName>
</protein>
<dbReference type="HOGENOM" id="CLU_043473_1_1_9"/>
<keyword evidence="2 5" id="KW-0479">Metal-binding</keyword>
<dbReference type="Pfam" id="PF13242">
    <property type="entry name" value="Hydrolase_like"/>
    <property type="match status" value="1"/>
</dbReference>
<dbReference type="GO" id="GO:0005737">
    <property type="term" value="C:cytoplasm"/>
    <property type="evidence" value="ECO:0007669"/>
    <property type="project" value="TreeGrafter"/>
</dbReference>
<dbReference type="PANTHER" id="PTHR19288">
    <property type="entry name" value="4-NITROPHENYLPHOSPHATASE-RELATED"/>
    <property type="match status" value="1"/>
</dbReference>